<dbReference type="InterPro" id="IPR000118">
    <property type="entry name" value="Granulin"/>
</dbReference>
<comment type="subcellular location">
    <subcellularLocation>
        <location evidence="1">Secreted</location>
    </subcellularLocation>
</comment>
<organism evidence="7 8">
    <name type="scientific">Pristionchus fissidentatus</name>
    <dbReference type="NCBI Taxonomy" id="1538716"/>
    <lineage>
        <taxon>Eukaryota</taxon>
        <taxon>Metazoa</taxon>
        <taxon>Ecdysozoa</taxon>
        <taxon>Nematoda</taxon>
        <taxon>Chromadorea</taxon>
        <taxon>Rhabditida</taxon>
        <taxon>Rhabditina</taxon>
        <taxon>Diplogasteromorpha</taxon>
        <taxon>Diplogasteroidea</taxon>
        <taxon>Neodiplogasteridae</taxon>
        <taxon>Pristionchus</taxon>
    </lineage>
</organism>
<reference evidence="7" key="1">
    <citation type="submission" date="2023-10" db="EMBL/GenBank/DDBJ databases">
        <title>Genome assembly of Pristionchus species.</title>
        <authorList>
            <person name="Yoshida K."/>
            <person name="Sommer R.J."/>
        </authorList>
    </citation>
    <scope>NUCLEOTIDE SEQUENCE</scope>
    <source>
        <strain evidence="7">RS5133</strain>
    </source>
</reference>
<feature type="signal peptide" evidence="5">
    <location>
        <begin position="1"/>
        <end position="19"/>
    </location>
</feature>
<dbReference type="GO" id="GO:0005576">
    <property type="term" value="C:extracellular region"/>
    <property type="evidence" value="ECO:0007669"/>
    <property type="project" value="UniProtKB-SubCell"/>
</dbReference>
<evidence type="ECO:0000256" key="3">
    <source>
        <dbReference type="ARBA" id="ARBA00022525"/>
    </source>
</evidence>
<proteinExistence type="inferred from homology"/>
<dbReference type="SUPFAM" id="SSF57277">
    <property type="entry name" value="Granulin repeat"/>
    <property type="match status" value="1"/>
</dbReference>
<evidence type="ECO:0000259" key="6">
    <source>
        <dbReference type="PROSITE" id="PS00799"/>
    </source>
</evidence>
<evidence type="ECO:0000256" key="1">
    <source>
        <dbReference type="ARBA" id="ARBA00004613"/>
    </source>
</evidence>
<comment type="caution">
    <text evidence="7">The sequence shown here is derived from an EMBL/GenBank/DDBJ whole genome shotgun (WGS) entry which is preliminary data.</text>
</comment>
<evidence type="ECO:0000256" key="5">
    <source>
        <dbReference type="SAM" id="SignalP"/>
    </source>
</evidence>
<feature type="chain" id="PRO_5044011598" description="Granulins domain-containing protein" evidence="5">
    <location>
        <begin position="20"/>
        <end position="303"/>
    </location>
</feature>
<keyword evidence="4" id="KW-1015">Disulfide bond</keyword>
<accession>A0AAV5W7N2</accession>
<evidence type="ECO:0000256" key="4">
    <source>
        <dbReference type="ARBA" id="ARBA00023157"/>
    </source>
</evidence>
<dbReference type="AlphaFoldDB" id="A0AAV5W7N2"/>
<dbReference type="Pfam" id="PF00396">
    <property type="entry name" value="Granulin"/>
    <property type="match status" value="3"/>
</dbReference>
<protein>
    <recommendedName>
        <fullName evidence="6">Granulins domain-containing protein</fullName>
    </recommendedName>
</protein>
<evidence type="ECO:0000313" key="7">
    <source>
        <dbReference type="EMBL" id="GMT26714.1"/>
    </source>
</evidence>
<comment type="similarity">
    <text evidence="2">Belongs to the granulin family.</text>
</comment>
<feature type="domain" description="Granulins" evidence="6">
    <location>
        <begin position="152"/>
        <end position="165"/>
    </location>
</feature>
<keyword evidence="5" id="KW-0732">Signal</keyword>
<feature type="non-terminal residue" evidence="7">
    <location>
        <position position="1"/>
    </location>
</feature>
<keyword evidence="8" id="KW-1185">Reference proteome</keyword>
<dbReference type="EMBL" id="BTSY01000005">
    <property type="protein sequence ID" value="GMT26714.1"/>
    <property type="molecule type" value="Genomic_DNA"/>
</dbReference>
<evidence type="ECO:0000256" key="2">
    <source>
        <dbReference type="ARBA" id="ARBA00010093"/>
    </source>
</evidence>
<dbReference type="SMART" id="SM00277">
    <property type="entry name" value="GRAN"/>
    <property type="match status" value="3"/>
</dbReference>
<feature type="domain" description="Granulins" evidence="6">
    <location>
        <begin position="54"/>
        <end position="67"/>
    </location>
</feature>
<dbReference type="Proteomes" id="UP001432322">
    <property type="component" value="Unassembled WGS sequence"/>
</dbReference>
<dbReference type="PANTHER" id="PTHR12274:SF3">
    <property type="entry name" value="PROGRANULIN"/>
    <property type="match status" value="1"/>
</dbReference>
<evidence type="ECO:0000313" key="8">
    <source>
        <dbReference type="Proteomes" id="UP001432322"/>
    </source>
</evidence>
<dbReference type="InterPro" id="IPR039036">
    <property type="entry name" value="Granulin_fam"/>
</dbReference>
<dbReference type="PROSITE" id="PS00799">
    <property type="entry name" value="GRANULINS"/>
    <property type="match status" value="2"/>
</dbReference>
<name>A0AAV5W7N2_9BILA</name>
<keyword evidence="3" id="KW-0964">Secreted</keyword>
<gene>
    <name evidence="7" type="ORF">PFISCL1PPCAC_18011</name>
</gene>
<sequence length="303" mass="33341">FQMLRRSLVLCALVAITIGKLCPNPEYSCPESATCCLLADGEYGCCPMPEATCCEDHLHCCPGGQQCDTEQGTCSGANGEVTRMMRKYRARKTNKGMEESSEEEETDPVIDVSVNEDIVCPGGKDRCPPITTCCELETGAFGCCPSPHAVCCQDHMHCCPDGYRCDASSERCRQQAGKDIFTTRRVIPSLRKFPSTPNVVKQTINYRDVKPRFSVSEKQKRPIECGKTTGCSKGHTCCQMLDDEEGPFAEPACCPIADATCCSHGCCPNNYVCSRNGRSCEKPALSEEAQYLRLLKKAWFNEN</sequence>
<dbReference type="Gene3D" id="2.10.25.160">
    <property type="entry name" value="Granulin"/>
    <property type="match status" value="3"/>
</dbReference>
<dbReference type="PANTHER" id="PTHR12274">
    <property type="entry name" value="GRANULIN"/>
    <property type="match status" value="1"/>
</dbReference>
<dbReference type="InterPro" id="IPR037277">
    <property type="entry name" value="Granulin_sf"/>
</dbReference>